<reference evidence="4" key="1">
    <citation type="journal article" date="2008" name="Nat. Genet.">
        <title>The Pristionchus pacificus genome provides a unique perspective on nematode lifestyle and parasitism.</title>
        <authorList>
            <person name="Dieterich C."/>
            <person name="Clifton S.W."/>
            <person name="Schuster L.N."/>
            <person name="Chinwalla A."/>
            <person name="Delehaunty K."/>
            <person name="Dinkelacker I."/>
            <person name="Fulton L."/>
            <person name="Fulton R."/>
            <person name="Godfrey J."/>
            <person name="Minx P."/>
            <person name="Mitreva M."/>
            <person name="Roeseler W."/>
            <person name="Tian H."/>
            <person name="Witte H."/>
            <person name="Yang S.P."/>
            <person name="Wilson R.K."/>
            <person name="Sommer R.J."/>
        </authorList>
    </citation>
    <scope>NUCLEOTIDE SEQUENCE [LARGE SCALE GENOMIC DNA]</scope>
    <source>
        <strain evidence="4">PS312</strain>
    </source>
</reference>
<reference evidence="3" key="2">
    <citation type="submission" date="2022-06" db="UniProtKB">
        <authorList>
            <consortium name="EnsemblMetazoa"/>
        </authorList>
    </citation>
    <scope>IDENTIFICATION</scope>
    <source>
        <strain evidence="3">PS312</strain>
    </source>
</reference>
<accession>A0A2A6CB39</accession>
<organism evidence="3 4">
    <name type="scientific">Pristionchus pacificus</name>
    <name type="common">Parasitic nematode worm</name>
    <dbReference type="NCBI Taxonomy" id="54126"/>
    <lineage>
        <taxon>Eukaryota</taxon>
        <taxon>Metazoa</taxon>
        <taxon>Ecdysozoa</taxon>
        <taxon>Nematoda</taxon>
        <taxon>Chromadorea</taxon>
        <taxon>Rhabditida</taxon>
        <taxon>Rhabditina</taxon>
        <taxon>Diplogasteromorpha</taxon>
        <taxon>Diplogasteroidea</taxon>
        <taxon>Neodiplogasteridae</taxon>
        <taxon>Pristionchus</taxon>
    </lineage>
</organism>
<feature type="compositionally biased region" description="Low complexity" evidence="1">
    <location>
        <begin position="249"/>
        <end position="258"/>
    </location>
</feature>
<name>A0A2A6CB39_PRIPA</name>
<keyword evidence="2" id="KW-0472">Membrane</keyword>
<dbReference type="EnsemblMetazoa" id="PPA17276.1">
    <property type="protein sequence ID" value="PPA17276.1"/>
    <property type="gene ID" value="WBGene00106830"/>
</dbReference>
<feature type="compositionally biased region" description="Polar residues" evidence="1">
    <location>
        <begin position="93"/>
        <end position="103"/>
    </location>
</feature>
<gene>
    <name evidence="3" type="primary">WBGene00106830</name>
</gene>
<evidence type="ECO:0000313" key="4">
    <source>
        <dbReference type="Proteomes" id="UP000005239"/>
    </source>
</evidence>
<feature type="region of interest" description="Disordered" evidence="1">
    <location>
        <begin position="379"/>
        <end position="407"/>
    </location>
</feature>
<feature type="region of interest" description="Disordered" evidence="1">
    <location>
        <begin position="71"/>
        <end position="120"/>
    </location>
</feature>
<keyword evidence="2" id="KW-0812">Transmembrane</keyword>
<protein>
    <submittedName>
        <fullName evidence="3">Uncharacterized protein</fullName>
    </submittedName>
</protein>
<feature type="compositionally biased region" description="Polar residues" evidence="1">
    <location>
        <begin position="147"/>
        <end position="160"/>
    </location>
</feature>
<feature type="region of interest" description="Disordered" evidence="1">
    <location>
        <begin position="136"/>
        <end position="162"/>
    </location>
</feature>
<keyword evidence="2" id="KW-1133">Transmembrane helix</keyword>
<feature type="compositionally biased region" description="Low complexity" evidence="1">
    <location>
        <begin position="346"/>
        <end position="361"/>
    </location>
</feature>
<evidence type="ECO:0000256" key="1">
    <source>
        <dbReference type="SAM" id="MobiDB-lite"/>
    </source>
</evidence>
<feature type="region of interest" description="Disordered" evidence="1">
    <location>
        <begin position="545"/>
        <end position="567"/>
    </location>
</feature>
<keyword evidence="4" id="KW-1185">Reference proteome</keyword>
<dbReference type="Proteomes" id="UP000005239">
    <property type="component" value="Unassembled WGS sequence"/>
</dbReference>
<evidence type="ECO:0000256" key="2">
    <source>
        <dbReference type="SAM" id="Phobius"/>
    </source>
</evidence>
<evidence type="ECO:0000313" key="3">
    <source>
        <dbReference type="EnsemblMetazoa" id="PPA17276.1"/>
    </source>
</evidence>
<accession>A0A8R1YDY3</accession>
<feature type="compositionally biased region" description="Low complexity" evidence="1">
    <location>
        <begin position="380"/>
        <end position="403"/>
    </location>
</feature>
<feature type="region of interest" description="Disordered" evidence="1">
    <location>
        <begin position="326"/>
        <end position="361"/>
    </location>
</feature>
<sequence>MSRVERARIEHARDRLTRRGARPPFFDPPPHVEASMPEEFARFCGENVLIFNTVERAPRRVKDINEAISQAKSSSIDRPMSSSTVTLDLGGSSLMTSSSNRPPSRSHLRTPSAGSNSEISLKKLLCPQRASLCTRPLRQKYGRRTDQSVPSGSWPRSSHSGLRGCLSDGTWSSRHEQESSLLIGLPYPSCPSSTTVLLPPHHLPLPHNTQQQLQHQQQYHHYRSSNLSYSGYSSTVTRDLLGIPVFTASSTPSTSSSDEASEGICADYGGSSSQGDEKESIEDEEEDTIYETLKWRGRVTAAVGAPVDATPTTRLTRTSVLPWRAASAPRHLSPSPAPPLLRHRSSMASASPLSSSGVFSASSSSSNLSTRFYLGSVPHSRPLMSSSMTSSPRRTPSRIPRPSVGAPHLARQMSASYGGRSASLEVTSSSGVLDGSRECLAEDDDDEEEEGGVRRRHGCLLLRASIRQASLDVLERATQKRTPRGPRAVDERCDATPRLRSLPPPSLTERRILTRRTQQPPPGYTADVPLAMLARSMRESFVARVRTPSPEPQMKKRKRKDPRAEQQLSLYRQTHTGRVQKPLVVARSRCICERITVASMPIDRSTVSKAEFAYYYNLAVLFAALAFLARCLITVVELSY</sequence>
<feature type="transmembrane region" description="Helical" evidence="2">
    <location>
        <begin position="614"/>
        <end position="636"/>
    </location>
</feature>
<feature type="region of interest" description="Disordered" evidence="1">
    <location>
        <begin position="249"/>
        <end position="286"/>
    </location>
</feature>
<feature type="region of interest" description="Disordered" evidence="1">
    <location>
        <begin position="11"/>
        <end position="30"/>
    </location>
</feature>
<feature type="compositionally biased region" description="Polar residues" evidence="1">
    <location>
        <begin position="71"/>
        <end position="86"/>
    </location>
</feature>
<dbReference type="AlphaFoldDB" id="A0A2A6CB39"/>
<proteinExistence type="predicted"/>